<keyword evidence="4 7" id="KW-0812">Transmembrane</keyword>
<evidence type="ECO:0000256" key="7">
    <source>
        <dbReference type="SAM" id="Phobius"/>
    </source>
</evidence>
<dbReference type="RefSeq" id="WP_312038796.1">
    <property type="nucleotide sequence ID" value="NZ_JALJRA010000002.1"/>
</dbReference>
<dbReference type="PANTHER" id="PTHR23513">
    <property type="entry name" value="INTEGRAL MEMBRANE EFFLUX PROTEIN-RELATED"/>
    <property type="match status" value="1"/>
</dbReference>
<keyword evidence="6 7" id="KW-0472">Membrane</keyword>
<evidence type="ECO:0000313" key="10">
    <source>
        <dbReference type="Proteomes" id="UP001549031"/>
    </source>
</evidence>
<evidence type="ECO:0000313" key="9">
    <source>
        <dbReference type="EMBL" id="MET3584632.1"/>
    </source>
</evidence>
<evidence type="ECO:0000259" key="8">
    <source>
        <dbReference type="PROSITE" id="PS50850"/>
    </source>
</evidence>
<comment type="caution">
    <text evidence="9">The sequence shown here is derived from an EMBL/GenBank/DDBJ whole genome shotgun (WGS) entry which is preliminary data.</text>
</comment>
<name>A0ABV2H2W6_9HYPH</name>
<comment type="subcellular location">
    <subcellularLocation>
        <location evidence="1">Cell membrane</location>
        <topology evidence="1">Multi-pass membrane protein</topology>
    </subcellularLocation>
</comment>
<feature type="transmembrane region" description="Helical" evidence="7">
    <location>
        <begin position="227"/>
        <end position="248"/>
    </location>
</feature>
<dbReference type="SUPFAM" id="SSF103473">
    <property type="entry name" value="MFS general substrate transporter"/>
    <property type="match status" value="1"/>
</dbReference>
<dbReference type="Gene3D" id="1.20.1250.20">
    <property type="entry name" value="MFS general substrate transporter like domains"/>
    <property type="match status" value="1"/>
</dbReference>
<dbReference type="EMBL" id="JBEPLJ010000002">
    <property type="protein sequence ID" value="MET3584632.1"/>
    <property type="molecule type" value="Genomic_DNA"/>
</dbReference>
<dbReference type="PANTHER" id="PTHR23513:SF11">
    <property type="entry name" value="STAPHYLOFERRIN A TRANSPORTER"/>
    <property type="match status" value="1"/>
</dbReference>
<proteinExistence type="predicted"/>
<keyword evidence="3" id="KW-1003">Cell membrane</keyword>
<feature type="transmembrane region" description="Helical" evidence="7">
    <location>
        <begin position="165"/>
        <end position="191"/>
    </location>
</feature>
<feature type="transmembrane region" description="Helical" evidence="7">
    <location>
        <begin position="379"/>
        <end position="397"/>
    </location>
</feature>
<evidence type="ECO:0000256" key="1">
    <source>
        <dbReference type="ARBA" id="ARBA00004651"/>
    </source>
</evidence>
<evidence type="ECO:0000256" key="3">
    <source>
        <dbReference type="ARBA" id="ARBA00022475"/>
    </source>
</evidence>
<feature type="transmembrane region" description="Helical" evidence="7">
    <location>
        <begin position="315"/>
        <end position="336"/>
    </location>
</feature>
<evidence type="ECO:0000256" key="2">
    <source>
        <dbReference type="ARBA" id="ARBA00022448"/>
    </source>
</evidence>
<dbReference type="PROSITE" id="PS50850">
    <property type="entry name" value="MFS"/>
    <property type="match status" value="1"/>
</dbReference>
<dbReference type="CDD" id="cd06173">
    <property type="entry name" value="MFS_MefA_like"/>
    <property type="match status" value="1"/>
</dbReference>
<dbReference type="InterPro" id="IPR036259">
    <property type="entry name" value="MFS_trans_sf"/>
</dbReference>
<feature type="domain" description="Major facilitator superfamily (MFS) profile" evidence="8">
    <location>
        <begin position="1"/>
        <end position="401"/>
    </location>
</feature>
<evidence type="ECO:0000256" key="6">
    <source>
        <dbReference type="ARBA" id="ARBA00023136"/>
    </source>
</evidence>
<reference evidence="9 10" key="1">
    <citation type="submission" date="2024-06" db="EMBL/GenBank/DDBJ databases">
        <title>Genomic Encyclopedia of Type Strains, Phase IV (KMG-IV): sequencing the most valuable type-strain genomes for metagenomic binning, comparative biology and taxonomic classification.</title>
        <authorList>
            <person name="Goeker M."/>
        </authorList>
    </citation>
    <scope>NUCLEOTIDE SEQUENCE [LARGE SCALE GENOMIC DNA]</scope>
    <source>
        <strain evidence="9 10">DSM 105042</strain>
    </source>
</reference>
<protein>
    <submittedName>
        <fullName evidence="9">MFS family permease</fullName>
    </submittedName>
</protein>
<accession>A0ABV2H2W6</accession>
<feature type="transmembrane region" description="Helical" evidence="7">
    <location>
        <begin position="260"/>
        <end position="278"/>
    </location>
</feature>
<keyword evidence="10" id="KW-1185">Reference proteome</keyword>
<keyword evidence="5 7" id="KW-1133">Transmembrane helix</keyword>
<feature type="transmembrane region" description="Helical" evidence="7">
    <location>
        <begin position="348"/>
        <end position="367"/>
    </location>
</feature>
<dbReference type="InterPro" id="IPR010290">
    <property type="entry name" value="TM_effector"/>
</dbReference>
<dbReference type="Proteomes" id="UP001549031">
    <property type="component" value="Unassembled WGS sequence"/>
</dbReference>
<feature type="transmembrane region" description="Helical" evidence="7">
    <location>
        <begin position="20"/>
        <end position="40"/>
    </location>
</feature>
<dbReference type="InterPro" id="IPR020846">
    <property type="entry name" value="MFS_dom"/>
</dbReference>
<evidence type="ECO:0000256" key="4">
    <source>
        <dbReference type="ARBA" id="ARBA00022692"/>
    </source>
</evidence>
<gene>
    <name evidence="9" type="ORF">ABID21_000727</name>
</gene>
<feature type="transmembrane region" description="Helical" evidence="7">
    <location>
        <begin position="290"/>
        <end position="309"/>
    </location>
</feature>
<feature type="transmembrane region" description="Helical" evidence="7">
    <location>
        <begin position="52"/>
        <end position="72"/>
    </location>
</feature>
<evidence type="ECO:0000256" key="5">
    <source>
        <dbReference type="ARBA" id="ARBA00022989"/>
    </source>
</evidence>
<dbReference type="Pfam" id="PF05977">
    <property type="entry name" value="MFS_3"/>
    <property type="match status" value="1"/>
</dbReference>
<organism evidence="9 10">
    <name type="scientific">Pseudorhizobium tarimense</name>
    <dbReference type="NCBI Taxonomy" id="1079109"/>
    <lineage>
        <taxon>Bacteria</taxon>
        <taxon>Pseudomonadati</taxon>
        <taxon>Pseudomonadota</taxon>
        <taxon>Alphaproteobacteria</taxon>
        <taxon>Hyphomicrobiales</taxon>
        <taxon>Rhizobiaceae</taxon>
        <taxon>Rhizobium/Agrobacterium group</taxon>
        <taxon>Pseudorhizobium</taxon>
    </lineage>
</organism>
<keyword evidence="2" id="KW-0813">Transport</keyword>
<sequence>MTDSRSPFAPLRHQNYRNMWMASLASNLGGLIQAVGAAWMMTSLTTSENLIALVQASTALPIMMFSVISGALADSFDRRKVMLIAQFLMLTASLLLTFFAWSGWLSPWLLLAFTFVIGSGTALHNPSWQASVGDIIPRSDLPAAVSLNSAGFNITRSLGPALGGVIVAAAGAAAAFAINAISYFALIFVLLRWKPNLPKNPLPRERLAGAISSGLRYVAMSPNLEKVILRAFVFGVSAGSVLALLPIVARDILQGGPLTYGIMFGAFGVGGILGAFLNARIREWLKSEQIVRASFTGFAVAAAVIGVSTNNVATFLALILAGICWVVTLSLLNTVVQLSTPRWVVGRALSLYQTAAFGGIAAGSWLWGSWAEAASPSNALIASSVLMLGGAAIGLRLPMPDFQSLNLDPLNRFVEPALGLEIQPRSGPIVIQIDYEIGDEDLEEFLSLMSERRRIRIRDGARNWGLMRDLQNPEIWTETYHVPTWVEYVRHNQRRTQADAETTDRILALHRGDKVRVHRMIERQTIPVMRDDVFHQPHIDPH</sequence>